<dbReference type="AlphaFoldDB" id="A0A7Z1S050"/>
<dbReference type="GO" id="GO:0004519">
    <property type="term" value="F:endonuclease activity"/>
    <property type="evidence" value="ECO:0007669"/>
    <property type="project" value="InterPro"/>
</dbReference>
<dbReference type="EMBL" id="MDBS01000072">
    <property type="protein sequence ID" value="PMP22945.1"/>
    <property type="molecule type" value="Genomic_DNA"/>
</dbReference>
<evidence type="ECO:0000313" key="2">
    <source>
        <dbReference type="EMBL" id="PMP22945.1"/>
    </source>
</evidence>
<dbReference type="InterPro" id="IPR003615">
    <property type="entry name" value="HNH_nuc"/>
</dbReference>
<proteinExistence type="predicted"/>
<protein>
    <recommendedName>
        <fullName evidence="1">HNH nuclease domain-containing protein</fullName>
    </recommendedName>
</protein>
<reference evidence="2" key="1">
    <citation type="submission" date="2016-07" db="EMBL/GenBank/DDBJ databases">
        <authorList>
            <person name="Kauffman K."/>
            <person name="Arevalo P."/>
            <person name="Polz M.F."/>
        </authorList>
    </citation>
    <scope>NUCLEOTIDE SEQUENCE</scope>
    <source>
        <strain evidence="2">10N.222.46.E12</strain>
    </source>
</reference>
<dbReference type="Gene3D" id="1.10.30.50">
    <property type="match status" value="1"/>
</dbReference>
<dbReference type="GO" id="GO:0008270">
    <property type="term" value="F:zinc ion binding"/>
    <property type="evidence" value="ECO:0007669"/>
    <property type="project" value="InterPro"/>
</dbReference>
<organism evidence="2">
    <name type="scientific">Vibrio cyclitrophicus</name>
    <dbReference type="NCBI Taxonomy" id="47951"/>
    <lineage>
        <taxon>Bacteria</taxon>
        <taxon>Pseudomonadati</taxon>
        <taxon>Pseudomonadota</taxon>
        <taxon>Gammaproteobacteria</taxon>
        <taxon>Vibrionales</taxon>
        <taxon>Vibrionaceae</taxon>
        <taxon>Vibrio</taxon>
    </lineage>
</organism>
<comment type="caution">
    <text evidence="2">The sequence shown here is derived from an EMBL/GenBank/DDBJ whole genome shotgun (WGS) entry which is preliminary data.</text>
</comment>
<dbReference type="RefSeq" id="WP_154724063.1">
    <property type="nucleotide sequence ID" value="NZ_CP170593.1"/>
</dbReference>
<accession>A0A7Z1S050</accession>
<gene>
    <name evidence="2" type="ORF">BCS90_25615</name>
</gene>
<dbReference type="InterPro" id="IPR002711">
    <property type="entry name" value="HNH"/>
</dbReference>
<evidence type="ECO:0000259" key="1">
    <source>
        <dbReference type="SMART" id="SM00507"/>
    </source>
</evidence>
<dbReference type="GO" id="GO:0003676">
    <property type="term" value="F:nucleic acid binding"/>
    <property type="evidence" value="ECO:0007669"/>
    <property type="project" value="InterPro"/>
</dbReference>
<dbReference type="CDD" id="cd00085">
    <property type="entry name" value="HNHc"/>
    <property type="match status" value="1"/>
</dbReference>
<sequence length="248" mass="28356">MIKLERKPKPQILIDNEQAWTSNLLGAVSKYGSYSKIPKNEKEKLLVHYRHEQIKSVLFDSSLDKCAFCETKPSESGNIEVEHFNPKSRYPDSAFDWDNFLPACRKCNVSKDDHDSRNEPIVNPYDLDPEDVFSYKDIRITAKENEYKQMGDMTISVCSLNSVRLMKPRADILVSLHSFSAALEEAIEDYFEADTGVKRRNRKRKLGEALEAIELLANPSEKFSGFCKSYLRGCAPYQQAKDIVEGAE</sequence>
<name>A0A7Z1S050_9VIBR</name>
<dbReference type="SMART" id="SM00507">
    <property type="entry name" value="HNHc"/>
    <property type="match status" value="1"/>
</dbReference>
<feature type="domain" description="HNH nuclease" evidence="1">
    <location>
        <begin position="53"/>
        <end position="109"/>
    </location>
</feature>
<reference evidence="2" key="2">
    <citation type="journal article" date="2018" name="Nature">
        <title>A major lineage of non-tailed dsDNA viruses as unrecognized killers of marine bacteria.</title>
        <authorList>
            <person name="Kauffman K.M."/>
            <person name="Hussain F.A."/>
            <person name="Yang J."/>
            <person name="Arevalo P."/>
            <person name="Brown J.M."/>
            <person name="Chang W.K."/>
            <person name="VanInsberghe D."/>
            <person name="Elsherbini J."/>
            <person name="Sharma R.S."/>
            <person name="Cutler M.B."/>
            <person name="Kelly L."/>
            <person name="Polz M.F."/>
        </authorList>
    </citation>
    <scope>NUCLEOTIDE SEQUENCE</scope>
    <source>
        <strain evidence="2">10N.222.46.E12</strain>
    </source>
</reference>
<dbReference type="Pfam" id="PF01844">
    <property type="entry name" value="HNH"/>
    <property type="match status" value="1"/>
</dbReference>